<reference evidence="2 3" key="1">
    <citation type="submission" date="2017-02" db="EMBL/GenBank/DDBJ databases">
        <authorList>
            <person name="Peterson S.W."/>
        </authorList>
    </citation>
    <scope>NUCLEOTIDE SEQUENCE [LARGE SCALE GENOMIC DNA]</scope>
    <source>
        <strain evidence="2 3">DSM 16080</strain>
    </source>
</reference>
<name>A0A1T4X309_9BACT</name>
<accession>A0A1T4X309</accession>
<dbReference type="SMART" id="SM00360">
    <property type="entry name" value="RRM"/>
    <property type="match status" value="1"/>
</dbReference>
<feature type="domain" description="RRM" evidence="1">
    <location>
        <begin position="2"/>
        <end position="79"/>
    </location>
</feature>
<dbReference type="PROSITE" id="PS50102">
    <property type="entry name" value="RRM"/>
    <property type="match status" value="1"/>
</dbReference>
<sequence length="90" mass="10381">MKSIYVGNIPFRATEDEVREMFDPFGDVHEVKFVMDRETGRFRGFGFVRMDDAAALEAIEALDGKQLGGRALRINEARERSPRPQRQQSY</sequence>
<evidence type="ECO:0000313" key="3">
    <source>
        <dbReference type="Proteomes" id="UP000190027"/>
    </source>
</evidence>
<gene>
    <name evidence="2" type="ORF">SAMN02745704_01610</name>
</gene>
<dbReference type="EMBL" id="FUYC01000006">
    <property type="protein sequence ID" value="SKA83251.1"/>
    <property type="molecule type" value="Genomic_DNA"/>
</dbReference>
<dbReference type="Pfam" id="PF00076">
    <property type="entry name" value="RRM_1"/>
    <property type="match status" value="1"/>
</dbReference>
<dbReference type="InterPro" id="IPR000504">
    <property type="entry name" value="RRM_dom"/>
</dbReference>
<proteinExistence type="predicted"/>
<keyword evidence="3" id="KW-1185">Reference proteome</keyword>
<evidence type="ECO:0000313" key="2">
    <source>
        <dbReference type="EMBL" id="SKA83251.1"/>
    </source>
</evidence>
<evidence type="ECO:0000259" key="1">
    <source>
        <dbReference type="PROSITE" id="PS50102"/>
    </source>
</evidence>
<dbReference type="Proteomes" id="UP000190027">
    <property type="component" value="Unassembled WGS sequence"/>
</dbReference>
<protein>
    <submittedName>
        <fullName evidence="2">RNA recognition motif. (A.k.a. RRM, RBD, or RNP domain)</fullName>
    </submittedName>
</protein>
<dbReference type="GO" id="GO:0003723">
    <property type="term" value="F:RNA binding"/>
    <property type="evidence" value="ECO:0007669"/>
    <property type="project" value="InterPro"/>
</dbReference>
<dbReference type="InterPro" id="IPR035979">
    <property type="entry name" value="RBD_domain_sf"/>
</dbReference>
<dbReference type="STRING" id="1121449.SAMN02745704_01610"/>
<dbReference type="PANTHER" id="PTHR15241">
    <property type="entry name" value="TRANSFORMER-2-RELATED"/>
    <property type="match status" value="1"/>
</dbReference>
<dbReference type="PANTHER" id="PTHR15241:SF304">
    <property type="entry name" value="RRM DOMAIN-CONTAINING PROTEIN"/>
    <property type="match status" value="1"/>
</dbReference>
<dbReference type="InterPro" id="IPR012677">
    <property type="entry name" value="Nucleotide-bd_a/b_plait_sf"/>
</dbReference>
<dbReference type="Gene3D" id="3.30.70.330">
    <property type="match status" value="1"/>
</dbReference>
<dbReference type="AlphaFoldDB" id="A0A1T4X309"/>
<organism evidence="2 3">
    <name type="scientific">Paucidesulfovibrio gracilis DSM 16080</name>
    <dbReference type="NCBI Taxonomy" id="1121449"/>
    <lineage>
        <taxon>Bacteria</taxon>
        <taxon>Pseudomonadati</taxon>
        <taxon>Thermodesulfobacteriota</taxon>
        <taxon>Desulfovibrionia</taxon>
        <taxon>Desulfovibrionales</taxon>
        <taxon>Desulfovibrionaceae</taxon>
        <taxon>Paucidesulfovibrio</taxon>
    </lineage>
</organism>
<dbReference type="SUPFAM" id="SSF54928">
    <property type="entry name" value="RNA-binding domain, RBD"/>
    <property type="match status" value="1"/>
</dbReference>